<evidence type="ECO:0000313" key="2">
    <source>
        <dbReference type="Proteomes" id="UP000028045"/>
    </source>
</evidence>
<protein>
    <submittedName>
        <fullName evidence="1">Uncharacterized protein</fullName>
    </submittedName>
</protein>
<gene>
    <name evidence="1" type="ORF">S7711_10832</name>
</gene>
<accession>A0A084B5I3</accession>
<dbReference type="AlphaFoldDB" id="A0A084B5I3"/>
<keyword evidence="2" id="KW-1185">Reference proteome</keyword>
<reference evidence="1 2" key="1">
    <citation type="journal article" date="2014" name="BMC Genomics">
        <title>Comparative genome sequencing reveals chemotype-specific gene clusters in the toxigenic black mold Stachybotrys.</title>
        <authorList>
            <person name="Semeiks J."/>
            <person name="Borek D."/>
            <person name="Otwinowski Z."/>
            <person name="Grishin N.V."/>
        </authorList>
    </citation>
    <scope>NUCLEOTIDE SEQUENCE [LARGE SCALE GENOMIC DNA]</scope>
    <source>
        <strain evidence="2">CBS 109288 / IBT 7711</strain>
    </source>
</reference>
<dbReference type="Proteomes" id="UP000028045">
    <property type="component" value="Unassembled WGS sequence"/>
</dbReference>
<organism evidence="1 2">
    <name type="scientific">Stachybotrys chartarum (strain CBS 109288 / IBT 7711)</name>
    <name type="common">Toxic black mold</name>
    <name type="synonym">Stilbospora chartarum</name>
    <dbReference type="NCBI Taxonomy" id="1280523"/>
    <lineage>
        <taxon>Eukaryota</taxon>
        <taxon>Fungi</taxon>
        <taxon>Dikarya</taxon>
        <taxon>Ascomycota</taxon>
        <taxon>Pezizomycotina</taxon>
        <taxon>Sordariomycetes</taxon>
        <taxon>Hypocreomycetidae</taxon>
        <taxon>Hypocreales</taxon>
        <taxon>Stachybotryaceae</taxon>
        <taxon>Stachybotrys</taxon>
    </lineage>
</organism>
<name>A0A084B5I3_STACB</name>
<dbReference type="EMBL" id="KL648012">
    <property type="protein sequence ID" value="KEY72812.1"/>
    <property type="molecule type" value="Genomic_DNA"/>
</dbReference>
<proteinExistence type="predicted"/>
<evidence type="ECO:0000313" key="1">
    <source>
        <dbReference type="EMBL" id="KEY72812.1"/>
    </source>
</evidence>
<dbReference type="OrthoDB" id="10487930at2759"/>
<dbReference type="HOGENOM" id="CLU_1644820_0_0_1"/>
<sequence length="161" mass="18060">MAQQSLSLKAALIHMTMVDTQIEIQRLLSKKSYYTTYLGIDMAFFARWAVESGAAMSSDDVRSIDRRPGLVDESLRENLHSTLDTLYQDMKEVNVLVTGIQSVPLNVTEEERKRMEDEIADKLLKADARERVSGSVSKLSGLLPSIGLARVFVMKPRVVIN</sequence>